<dbReference type="PANTHER" id="PTHR46018:SF2">
    <property type="entry name" value="ZINC PHOSPHODIESTERASE ELAC PROTEIN 1"/>
    <property type="match status" value="1"/>
</dbReference>
<dbReference type="CDD" id="cd07719">
    <property type="entry name" value="arylsulfatase_AtsA-like_MBL-fold"/>
    <property type="match status" value="1"/>
</dbReference>
<evidence type="ECO:0000256" key="1">
    <source>
        <dbReference type="ARBA" id="ARBA00022801"/>
    </source>
</evidence>
<accession>A0A6C0TZ23</accession>
<dbReference type="Gene3D" id="3.60.15.10">
    <property type="entry name" value="Ribonuclease Z/Hydroxyacylglutathione hydrolase-like"/>
    <property type="match status" value="1"/>
</dbReference>
<name>A0A6C0TZ23_9GAMM</name>
<feature type="domain" description="Metallo-beta-lactamase" evidence="2">
    <location>
        <begin position="79"/>
        <end position="312"/>
    </location>
</feature>
<dbReference type="KEGG" id="kim:G3T16_06315"/>
<dbReference type="PANTHER" id="PTHR46018">
    <property type="entry name" value="ZINC PHOSPHODIESTERASE ELAC PROTEIN 1"/>
    <property type="match status" value="1"/>
</dbReference>
<dbReference type="RefSeq" id="WP_163494317.1">
    <property type="nucleotide sequence ID" value="NZ_CP048711.1"/>
</dbReference>
<dbReference type="Pfam" id="PF12706">
    <property type="entry name" value="Lactamase_B_2"/>
    <property type="match status" value="1"/>
</dbReference>
<dbReference type="InterPro" id="IPR044094">
    <property type="entry name" value="AtsA-like_MBL-fold"/>
</dbReference>
<sequence length="349" mass="37911">MGKNQNDTTNRSPLLIPVLAFAIILGLHASHVSSDQASETSDQKNAGVRLVLLGTAGGPIIQTSRAQPATLLLVDDWAYLIDAGESVNTQLAKAGYSALDLKSVFITHHHLDHIAGLGNVLAFRWMASVHRPGLPILQIVGPLGTDRLVQAAAEYMSTAENIFRAQFPMAPELDRSFVPSEIEAGLVYKDDKVRVRAVENTHFNQLVFGNKIDESTYKSFSYRFETAYGSVVFSGDTGPSEDLLELSEDADILVAEVINVPKLKAMIGASANIPPALQQEQIQIVRRKHLTPQDVGTLAATANVKKVVLTHFSSIDDNKSDESYYLDGIAQKYSGHVVVGRDLLVVPVE</sequence>
<protein>
    <submittedName>
        <fullName evidence="3">MBL fold metallo-hydrolase</fullName>
    </submittedName>
</protein>
<dbReference type="AlphaFoldDB" id="A0A6C0TZ23"/>
<evidence type="ECO:0000313" key="4">
    <source>
        <dbReference type="Proteomes" id="UP000477680"/>
    </source>
</evidence>
<proteinExistence type="predicted"/>
<dbReference type="InterPro" id="IPR001279">
    <property type="entry name" value="Metallo-B-lactamas"/>
</dbReference>
<dbReference type="SUPFAM" id="SSF56281">
    <property type="entry name" value="Metallo-hydrolase/oxidoreductase"/>
    <property type="match status" value="1"/>
</dbReference>
<reference evidence="3 4" key="1">
    <citation type="submission" date="2020-02" db="EMBL/GenBank/DDBJ databases">
        <title>Genome sequencing for Kineobactrum sp. M2.</title>
        <authorList>
            <person name="Park S.-J."/>
        </authorList>
    </citation>
    <scope>NUCLEOTIDE SEQUENCE [LARGE SCALE GENOMIC DNA]</scope>
    <source>
        <strain evidence="3 4">M2</strain>
    </source>
</reference>
<organism evidence="3 4">
    <name type="scientific">Kineobactrum salinum</name>
    <dbReference type="NCBI Taxonomy" id="2708301"/>
    <lineage>
        <taxon>Bacteria</taxon>
        <taxon>Pseudomonadati</taxon>
        <taxon>Pseudomonadota</taxon>
        <taxon>Gammaproteobacteria</taxon>
        <taxon>Cellvibrionales</taxon>
        <taxon>Halieaceae</taxon>
        <taxon>Kineobactrum</taxon>
    </lineage>
</organism>
<gene>
    <name evidence="3" type="ORF">G3T16_06315</name>
</gene>
<dbReference type="Proteomes" id="UP000477680">
    <property type="component" value="Chromosome"/>
</dbReference>
<keyword evidence="4" id="KW-1185">Reference proteome</keyword>
<keyword evidence="1 3" id="KW-0378">Hydrolase</keyword>
<evidence type="ECO:0000259" key="2">
    <source>
        <dbReference type="Pfam" id="PF12706"/>
    </source>
</evidence>
<evidence type="ECO:0000313" key="3">
    <source>
        <dbReference type="EMBL" id="QIB65070.1"/>
    </source>
</evidence>
<dbReference type="InterPro" id="IPR036866">
    <property type="entry name" value="RibonucZ/Hydroxyglut_hydro"/>
</dbReference>
<dbReference type="EMBL" id="CP048711">
    <property type="protein sequence ID" value="QIB65070.1"/>
    <property type="molecule type" value="Genomic_DNA"/>
</dbReference>
<dbReference type="GO" id="GO:0042781">
    <property type="term" value="F:3'-tRNA processing endoribonuclease activity"/>
    <property type="evidence" value="ECO:0007669"/>
    <property type="project" value="TreeGrafter"/>
</dbReference>